<evidence type="ECO:0000256" key="1">
    <source>
        <dbReference type="SAM" id="Phobius"/>
    </source>
</evidence>
<dbReference type="PANTHER" id="PTHR33237">
    <property type="entry name" value="F2P16.13 PROTEIN-RELATED"/>
    <property type="match status" value="1"/>
</dbReference>
<dbReference type="AlphaFoldDB" id="A9NQW0"/>
<keyword evidence="1" id="KW-1133">Transmembrane helix</keyword>
<protein>
    <submittedName>
        <fullName evidence="2">Uncharacterized protein</fullName>
    </submittedName>
</protein>
<keyword evidence="1" id="KW-0472">Membrane</keyword>
<name>A9NQW0_PICSI</name>
<organism evidence="2">
    <name type="scientific">Picea sitchensis</name>
    <name type="common">Sitka spruce</name>
    <name type="synonym">Pinus sitchensis</name>
    <dbReference type="NCBI Taxonomy" id="3332"/>
    <lineage>
        <taxon>Eukaryota</taxon>
        <taxon>Viridiplantae</taxon>
        <taxon>Streptophyta</taxon>
        <taxon>Embryophyta</taxon>
        <taxon>Tracheophyta</taxon>
        <taxon>Spermatophyta</taxon>
        <taxon>Pinopsida</taxon>
        <taxon>Pinidae</taxon>
        <taxon>Conifers I</taxon>
        <taxon>Pinales</taxon>
        <taxon>Pinaceae</taxon>
        <taxon>Picea</taxon>
    </lineage>
</organism>
<feature type="transmembrane region" description="Helical" evidence="1">
    <location>
        <begin position="20"/>
        <end position="42"/>
    </location>
</feature>
<dbReference type="PANTHER" id="PTHR33237:SF21">
    <property type="entry name" value="TRANSMEMBRANE PROTEIN"/>
    <property type="match status" value="1"/>
</dbReference>
<keyword evidence="1" id="KW-0812">Transmembrane</keyword>
<evidence type="ECO:0000313" key="2">
    <source>
        <dbReference type="EMBL" id="ABK23021.1"/>
    </source>
</evidence>
<dbReference type="EMBL" id="EF083685">
    <property type="protein sequence ID" value="ABK23021.1"/>
    <property type="molecule type" value="mRNA"/>
</dbReference>
<accession>A9NQW0</accession>
<sequence>MEILRWVSLGGIERQTTWLALAAAAGFCAVVFLVALCARSVVGSRREIKGSSPVDTRGSWRRWGTVRKKVMKAIKGGGGFKLRMVKDDPGEVSFLREDSVAVAVEEGAPSATPPVWKKKIMMGERCQLPKFSGLILYDEQGNALPHAKKKSDFR</sequence>
<reference evidence="2" key="1">
    <citation type="journal article" date="2008" name="BMC Genomics">
        <title>A conifer genomics resource of 200,000 spruce (Picea spp.) ESTs and 6,464 high-quality, sequence-finished full-length cDNAs for Sitka spruce (Picea sitchensis).</title>
        <authorList>
            <person name="Ralph S.G."/>
            <person name="Chun H.J."/>
            <person name="Kolosova N."/>
            <person name="Cooper D."/>
            <person name="Oddy C."/>
            <person name="Ritland C.E."/>
            <person name="Kirkpatrick R."/>
            <person name="Moore R."/>
            <person name="Barber S."/>
            <person name="Holt R.A."/>
            <person name="Jones S.J."/>
            <person name="Marra M.A."/>
            <person name="Douglas C.J."/>
            <person name="Ritland K."/>
            <person name="Bohlmann J."/>
        </authorList>
    </citation>
    <scope>NUCLEOTIDE SEQUENCE</scope>
    <source>
        <tissue evidence="2">Bark</tissue>
    </source>
</reference>
<proteinExistence type="evidence at transcript level"/>